<dbReference type="Gene3D" id="3.40.50.360">
    <property type="match status" value="1"/>
</dbReference>
<comment type="function">
    <text evidence="2 8">Low-potential electron donor to a number of redox enzymes.</text>
</comment>
<protein>
    <recommendedName>
        <fullName evidence="8">Flavodoxin</fullName>
    </recommendedName>
</protein>
<evidence type="ECO:0000259" key="9">
    <source>
        <dbReference type="PROSITE" id="PS50902"/>
    </source>
</evidence>
<evidence type="ECO:0000256" key="3">
    <source>
        <dbReference type="ARBA" id="ARBA00005267"/>
    </source>
</evidence>
<dbReference type="InterPro" id="IPR050619">
    <property type="entry name" value="Flavodoxin"/>
</dbReference>
<comment type="similarity">
    <text evidence="3 8">Belongs to the flavodoxin family.</text>
</comment>
<gene>
    <name evidence="10" type="ORF">J2Z69_001354</name>
</gene>
<sequence length="153" mass="17006">MRKAIVVYTSMSGNTLEMAESIVEGLQQGRIEVVLKDVLDTSAQELVLYDCIVLGSYTWGEGDLPDEYLPFYRDMKNLNLQGIRGAVFGSGDLAYNLFAAAVDQLRDRLVYCGVEMAMFSLKIDRTPSEFQLQECERFGLSLAAKLNKAGLVC</sequence>
<dbReference type="PANTHER" id="PTHR42809">
    <property type="entry name" value="FLAVODOXIN 2"/>
    <property type="match status" value="1"/>
</dbReference>
<keyword evidence="6 8" id="KW-0288">FMN</keyword>
<keyword evidence="5 8" id="KW-0285">Flavoprotein</keyword>
<evidence type="ECO:0000256" key="4">
    <source>
        <dbReference type="ARBA" id="ARBA00022448"/>
    </source>
</evidence>
<dbReference type="InterPro" id="IPR008254">
    <property type="entry name" value="Flavodoxin/NO_synth"/>
</dbReference>
<dbReference type="EMBL" id="JAGGLD010000001">
    <property type="protein sequence ID" value="MBP2000335.1"/>
    <property type="molecule type" value="Genomic_DNA"/>
</dbReference>
<evidence type="ECO:0000256" key="2">
    <source>
        <dbReference type="ARBA" id="ARBA00003297"/>
    </source>
</evidence>
<dbReference type="Proteomes" id="UP001519288">
    <property type="component" value="Unassembled WGS sequence"/>
</dbReference>
<dbReference type="InterPro" id="IPR029039">
    <property type="entry name" value="Flavoprotein-like_sf"/>
</dbReference>
<dbReference type="Pfam" id="PF00258">
    <property type="entry name" value="Flavodoxin_1"/>
    <property type="match status" value="1"/>
</dbReference>
<evidence type="ECO:0000313" key="10">
    <source>
        <dbReference type="EMBL" id="MBP2000335.1"/>
    </source>
</evidence>
<keyword evidence="4 8" id="KW-0813">Transport</keyword>
<keyword evidence="11" id="KW-1185">Reference proteome</keyword>
<dbReference type="PROSITE" id="PS50902">
    <property type="entry name" value="FLAVODOXIN_LIKE"/>
    <property type="match status" value="1"/>
</dbReference>
<dbReference type="PROSITE" id="PS00201">
    <property type="entry name" value="FLAVODOXIN"/>
    <property type="match status" value="1"/>
</dbReference>
<accession>A0ABS4JH13</accession>
<evidence type="ECO:0000256" key="5">
    <source>
        <dbReference type="ARBA" id="ARBA00022630"/>
    </source>
</evidence>
<dbReference type="RefSeq" id="WP_209860267.1">
    <property type="nucleotide sequence ID" value="NZ_JAGGLD010000001.1"/>
</dbReference>
<dbReference type="InterPro" id="IPR010087">
    <property type="entry name" value="Flav_short"/>
</dbReference>
<dbReference type="InterPro" id="IPR001226">
    <property type="entry name" value="Flavodoxin_CS"/>
</dbReference>
<dbReference type="NCBIfam" id="TIGR01753">
    <property type="entry name" value="flav_short"/>
    <property type="match status" value="1"/>
</dbReference>
<evidence type="ECO:0000256" key="7">
    <source>
        <dbReference type="ARBA" id="ARBA00022982"/>
    </source>
</evidence>
<feature type="domain" description="Flavodoxin-like" evidence="9">
    <location>
        <begin position="4"/>
        <end position="143"/>
    </location>
</feature>
<evidence type="ECO:0000256" key="1">
    <source>
        <dbReference type="ARBA" id="ARBA00001917"/>
    </source>
</evidence>
<dbReference type="NCBIfam" id="NF005246">
    <property type="entry name" value="PRK06756.1"/>
    <property type="match status" value="1"/>
</dbReference>
<evidence type="ECO:0000256" key="6">
    <source>
        <dbReference type="ARBA" id="ARBA00022643"/>
    </source>
</evidence>
<proteinExistence type="inferred from homology"/>
<reference evidence="10 11" key="1">
    <citation type="submission" date="2021-03" db="EMBL/GenBank/DDBJ databases">
        <title>Genomic Encyclopedia of Type Strains, Phase IV (KMG-IV): sequencing the most valuable type-strain genomes for metagenomic binning, comparative biology and taxonomic classification.</title>
        <authorList>
            <person name="Goeker M."/>
        </authorList>
    </citation>
    <scope>NUCLEOTIDE SEQUENCE [LARGE SCALE GENOMIC DNA]</scope>
    <source>
        <strain evidence="10 11">DSM 26806</strain>
    </source>
</reference>
<evidence type="ECO:0000256" key="8">
    <source>
        <dbReference type="RuleBase" id="RU367037"/>
    </source>
</evidence>
<comment type="caution">
    <text evidence="10">The sequence shown here is derived from an EMBL/GenBank/DDBJ whole genome shotgun (WGS) entry which is preliminary data.</text>
</comment>
<organism evidence="10 11">
    <name type="scientific">Paenibacillus shirakamiensis</name>
    <dbReference type="NCBI Taxonomy" id="1265935"/>
    <lineage>
        <taxon>Bacteria</taxon>
        <taxon>Bacillati</taxon>
        <taxon>Bacillota</taxon>
        <taxon>Bacilli</taxon>
        <taxon>Bacillales</taxon>
        <taxon>Paenibacillaceae</taxon>
        <taxon>Paenibacillus</taxon>
    </lineage>
</organism>
<name>A0ABS4JH13_9BACL</name>
<dbReference type="PANTHER" id="PTHR42809:SF1">
    <property type="entry name" value="FLAVODOXIN 1"/>
    <property type="match status" value="1"/>
</dbReference>
<comment type="cofactor">
    <cofactor evidence="1 8">
        <name>FMN</name>
        <dbReference type="ChEBI" id="CHEBI:58210"/>
    </cofactor>
</comment>
<evidence type="ECO:0000313" key="11">
    <source>
        <dbReference type="Proteomes" id="UP001519288"/>
    </source>
</evidence>
<dbReference type="SUPFAM" id="SSF52218">
    <property type="entry name" value="Flavoproteins"/>
    <property type="match status" value="1"/>
</dbReference>
<keyword evidence="7 8" id="KW-0249">Electron transport</keyword>
<dbReference type="NCBIfam" id="NF005216">
    <property type="entry name" value="PRK06703.1"/>
    <property type="match status" value="1"/>
</dbReference>